<evidence type="ECO:0000256" key="1">
    <source>
        <dbReference type="SAM" id="MobiDB-lite"/>
    </source>
</evidence>
<gene>
    <name evidence="4" type="ORF">KTS45_14765</name>
</gene>
<accession>A0A8J8C4P4</accession>
<evidence type="ECO:0000259" key="3">
    <source>
        <dbReference type="Pfam" id="PF07760"/>
    </source>
</evidence>
<feature type="region of interest" description="Disordered" evidence="1">
    <location>
        <begin position="309"/>
        <end position="335"/>
    </location>
</feature>
<feature type="transmembrane region" description="Helical" evidence="2">
    <location>
        <begin position="110"/>
        <end position="127"/>
    </location>
</feature>
<keyword evidence="2" id="KW-1133">Transmembrane helix</keyword>
<evidence type="ECO:0000313" key="5">
    <source>
        <dbReference type="Proteomes" id="UP000766550"/>
    </source>
</evidence>
<reference evidence="4 5" key="1">
    <citation type="submission" date="2021-06" db="EMBL/GenBank/DDBJ databases">
        <title>New haloarchaea isolates fom saline soil.</title>
        <authorList>
            <person name="Duran-Viseras A."/>
            <person name="Sanchez-Porro C.S."/>
            <person name="Ventosa A."/>
        </authorList>
    </citation>
    <scope>NUCLEOTIDE SEQUENCE [LARGE SCALE GENOMIC DNA]</scope>
    <source>
        <strain evidence="4 5">JCM 183640</strain>
    </source>
</reference>
<dbReference type="Pfam" id="PF07760">
    <property type="entry name" value="DUF1616"/>
    <property type="match status" value="1"/>
</dbReference>
<keyword evidence="5" id="KW-1185">Reference proteome</keyword>
<keyword evidence="2" id="KW-0472">Membrane</keyword>
<feature type="transmembrane region" description="Helical" evidence="2">
    <location>
        <begin position="174"/>
        <end position="195"/>
    </location>
</feature>
<protein>
    <submittedName>
        <fullName evidence="4">DUF1616 domain-containing protein</fullName>
    </submittedName>
</protein>
<dbReference type="RefSeq" id="WP_162318293.1">
    <property type="nucleotide sequence ID" value="NZ_JAHQXF010000002.1"/>
</dbReference>
<feature type="transmembrane region" description="Helical" evidence="2">
    <location>
        <begin position="39"/>
        <end position="58"/>
    </location>
</feature>
<proteinExistence type="predicted"/>
<name>A0A8J8C4P4_9EURY</name>
<dbReference type="AlphaFoldDB" id="A0A8J8C4P4"/>
<keyword evidence="2" id="KW-0812">Transmembrane</keyword>
<dbReference type="OrthoDB" id="82282at2157"/>
<feature type="domain" description="DUF1616" evidence="3">
    <location>
        <begin position="15"/>
        <end position="324"/>
    </location>
</feature>
<comment type="caution">
    <text evidence="4">The sequence shown here is derived from an EMBL/GenBank/DDBJ whole genome shotgun (WGS) entry which is preliminary data.</text>
</comment>
<sequence length="335" mass="36361">MNERLGTVADLLAVLLLLGAATAVVVVEPPGGALLRVPLLLPAILFLPGYALVSFFYPDAPRNQAARNDEGWSLTPLERAGFAIAASVAIVPIIALVSNFTPYGVRGPPVFGGTIVVTAVLTLAAFVRRARLPAERRFRVRGGLAEGLEKYFTTSRRGARQHSPFEVKSDRHRVLNLVLVATIFLLLSSVAYAAVGPTLPSHDQDSTEFYLLDENGEYLLGVEEPVDGGSVPANVVIANHEKEEMQYTVVVKRQRVSVGDNRTQVREERVTDRFQTGVAAGETEQIEKTFEGGGENVRVQVLLFRGDAPDDPSAANAYREARFWPAGDPRESGEN</sequence>
<evidence type="ECO:0000256" key="2">
    <source>
        <dbReference type="SAM" id="Phobius"/>
    </source>
</evidence>
<dbReference type="EMBL" id="JAHQXF010000002">
    <property type="protein sequence ID" value="MBV0925467.1"/>
    <property type="molecule type" value="Genomic_DNA"/>
</dbReference>
<evidence type="ECO:0000313" key="4">
    <source>
        <dbReference type="EMBL" id="MBV0925467.1"/>
    </source>
</evidence>
<feature type="transmembrane region" description="Helical" evidence="2">
    <location>
        <begin position="79"/>
        <end position="98"/>
    </location>
</feature>
<dbReference type="Proteomes" id="UP000766550">
    <property type="component" value="Unassembled WGS sequence"/>
</dbReference>
<dbReference type="InterPro" id="IPR011674">
    <property type="entry name" value="DUF1616"/>
</dbReference>
<organism evidence="4 5">
    <name type="scientific">Haloarcula limicola</name>
    <dbReference type="NCBI Taxonomy" id="1429915"/>
    <lineage>
        <taxon>Archaea</taxon>
        <taxon>Methanobacteriati</taxon>
        <taxon>Methanobacteriota</taxon>
        <taxon>Stenosarchaea group</taxon>
        <taxon>Halobacteria</taxon>
        <taxon>Halobacteriales</taxon>
        <taxon>Haloarculaceae</taxon>
        <taxon>Haloarcula</taxon>
    </lineage>
</organism>